<organism evidence="3 4">
    <name type="scientific">Pseudaeromonas paramecii</name>
    <dbReference type="NCBI Taxonomy" id="2138166"/>
    <lineage>
        <taxon>Bacteria</taxon>
        <taxon>Pseudomonadati</taxon>
        <taxon>Pseudomonadota</taxon>
        <taxon>Gammaproteobacteria</taxon>
        <taxon>Aeromonadales</taxon>
        <taxon>Aeromonadaceae</taxon>
        <taxon>Pseudaeromonas</taxon>
    </lineage>
</organism>
<dbReference type="Proteomes" id="UP001501321">
    <property type="component" value="Unassembled WGS sequence"/>
</dbReference>
<keyword evidence="2" id="KW-0732">Signal</keyword>
<keyword evidence="4" id="KW-1185">Reference proteome</keyword>
<feature type="compositionally biased region" description="Polar residues" evidence="1">
    <location>
        <begin position="32"/>
        <end position="53"/>
    </location>
</feature>
<evidence type="ECO:0000313" key="3">
    <source>
        <dbReference type="EMBL" id="GAA4499910.1"/>
    </source>
</evidence>
<evidence type="ECO:0000256" key="1">
    <source>
        <dbReference type="SAM" id="MobiDB-lite"/>
    </source>
</evidence>
<sequence>MNIIRTLTAASVLLLAATGAQAQQGDGPLTLRQASQASAIPTQVAQAQQTGSASLEWPRRDSDNR</sequence>
<dbReference type="RefSeq" id="WP_345012778.1">
    <property type="nucleotide sequence ID" value="NZ_BAABFC010000013.1"/>
</dbReference>
<feature type="chain" id="PRO_5046730078" evidence="2">
    <location>
        <begin position="23"/>
        <end position="65"/>
    </location>
</feature>
<reference evidence="4" key="1">
    <citation type="journal article" date="2019" name="Int. J. Syst. Evol. Microbiol.">
        <title>The Global Catalogue of Microorganisms (GCM) 10K type strain sequencing project: providing services to taxonomists for standard genome sequencing and annotation.</title>
        <authorList>
            <consortium name="The Broad Institute Genomics Platform"/>
            <consortium name="The Broad Institute Genome Sequencing Center for Infectious Disease"/>
            <person name="Wu L."/>
            <person name="Ma J."/>
        </authorList>
    </citation>
    <scope>NUCLEOTIDE SEQUENCE [LARGE SCALE GENOMIC DNA]</scope>
    <source>
        <strain evidence="4">JCM 32226</strain>
    </source>
</reference>
<gene>
    <name evidence="3" type="ORF">GCM10023095_20780</name>
</gene>
<feature type="region of interest" description="Disordered" evidence="1">
    <location>
        <begin position="24"/>
        <end position="65"/>
    </location>
</feature>
<dbReference type="EMBL" id="BAABFC010000013">
    <property type="protein sequence ID" value="GAA4499910.1"/>
    <property type="molecule type" value="Genomic_DNA"/>
</dbReference>
<comment type="caution">
    <text evidence="3">The sequence shown here is derived from an EMBL/GenBank/DDBJ whole genome shotgun (WGS) entry which is preliminary data.</text>
</comment>
<protein>
    <submittedName>
        <fullName evidence="3">Uncharacterized protein</fullName>
    </submittedName>
</protein>
<name>A0ABP8QA33_9GAMM</name>
<feature type="signal peptide" evidence="2">
    <location>
        <begin position="1"/>
        <end position="22"/>
    </location>
</feature>
<evidence type="ECO:0000313" key="4">
    <source>
        <dbReference type="Proteomes" id="UP001501321"/>
    </source>
</evidence>
<proteinExistence type="predicted"/>
<accession>A0ABP8QA33</accession>
<evidence type="ECO:0000256" key="2">
    <source>
        <dbReference type="SAM" id="SignalP"/>
    </source>
</evidence>